<protein>
    <submittedName>
        <fullName evidence="2">Glucosamine kinase</fullName>
    </submittedName>
</protein>
<organism evidence="2 3">
    <name type="scientific">Tropicimonas isoalkanivorans</name>
    <dbReference type="NCBI Taxonomy" id="441112"/>
    <lineage>
        <taxon>Bacteria</taxon>
        <taxon>Pseudomonadati</taxon>
        <taxon>Pseudomonadota</taxon>
        <taxon>Alphaproteobacteria</taxon>
        <taxon>Rhodobacterales</taxon>
        <taxon>Roseobacteraceae</taxon>
        <taxon>Tropicimonas</taxon>
    </lineage>
</organism>
<evidence type="ECO:0000313" key="2">
    <source>
        <dbReference type="EMBL" id="SFD09440.1"/>
    </source>
</evidence>
<dbReference type="Pfam" id="PF01869">
    <property type="entry name" value="BcrAD_BadFG"/>
    <property type="match status" value="1"/>
</dbReference>
<dbReference type="Gene3D" id="3.30.420.40">
    <property type="match status" value="2"/>
</dbReference>
<keyword evidence="2" id="KW-0418">Kinase</keyword>
<dbReference type="AlphaFoldDB" id="A0A1I1PU33"/>
<dbReference type="InterPro" id="IPR002731">
    <property type="entry name" value="ATPase_BadF"/>
</dbReference>
<dbReference type="SUPFAM" id="SSF53067">
    <property type="entry name" value="Actin-like ATPase domain"/>
    <property type="match status" value="2"/>
</dbReference>
<accession>A0A1I1PU33</accession>
<dbReference type="PANTHER" id="PTHR43190:SF3">
    <property type="entry name" value="N-ACETYL-D-GLUCOSAMINE KINASE"/>
    <property type="match status" value="1"/>
</dbReference>
<dbReference type="InterPro" id="IPR052519">
    <property type="entry name" value="Euk-type_GlcNAc_Kinase"/>
</dbReference>
<dbReference type="OrthoDB" id="63487at2"/>
<feature type="domain" description="ATPase BadF/BadG/BcrA/BcrD type" evidence="1">
    <location>
        <begin position="10"/>
        <end position="253"/>
    </location>
</feature>
<dbReference type="GO" id="GO:0016301">
    <property type="term" value="F:kinase activity"/>
    <property type="evidence" value="ECO:0007669"/>
    <property type="project" value="UniProtKB-KW"/>
</dbReference>
<keyword evidence="2" id="KW-0808">Transferase</keyword>
<gene>
    <name evidence="2" type="ORF">SAMN04488094_11531</name>
</gene>
<reference evidence="2 3" key="1">
    <citation type="submission" date="2016-10" db="EMBL/GenBank/DDBJ databases">
        <authorList>
            <person name="de Groot N.N."/>
        </authorList>
    </citation>
    <scope>NUCLEOTIDE SEQUENCE [LARGE SCALE GENOMIC DNA]</scope>
    <source>
        <strain evidence="2 3">DSM 19548</strain>
    </source>
</reference>
<dbReference type="InterPro" id="IPR043129">
    <property type="entry name" value="ATPase_NBD"/>
</dbReference>
<keyword evidence="3" id="KW-1185">Reference proteome</keyword>
<dbReference type="STRING" id="441112.SAMN04488094_11531"/>
<proteinExistence type="predicted"/>
<dbReference type="EMBL" id="FOLG01000015">
    <property type="protein sequence ID" value="SFD09440.1"/>
    <property type="molecule type" value="Genomic_DNA"/>
</dbReference>
<evidence type="ECO:0000259" key="1">
    <source>
        <dbReference type="Pfam" id="PF01869"/>
    </source>
</evidence>
<name>A0A1I1PU33_9RHOB</name>
<dbReference type="RefSeq" id="WP_093362382.1">
    <property type="nucleotide sequence ID" value="NZ_FOLG01000015.1"/>
</dbReference>
<dbReference type="PANTHER" id="PTHR43190">
    <property type="entry name" value="N-ACETYL-D-GLUCOSAMINE KINASE"/>
    <property type="match status" value="1"/>
</dbReference>
<evidence type="ECO:0000313" key="3">
    <source>
        <dbReference type="Proteomes" id="UP000198728"/>
    </source>
</evidence>
<sequence>MTGHVPTPLIGIDGGGSSCRVAVLVGDVRHEVLHGPANVSTDFEGAMTTVRIALAEAGAAAGLSMQALSLGTAYVGLAGVMSPAIARRVAVLLPMRRIAVTDDRPTTIAGALGESDGAVAAIGTGSFVGRQVDGRIAGVGGWGFHIGDQASGAWLVRRALEDLMLAVDGLAPMTALGRTLLAEYDGDTAAIVEFSLRAKPAEFSQLAVELVAAAETGDPLAARLMREGADYVRRALERLGWEPSEPLCLTGGLGPAYARWLRLDTVPPCGSALDGALTLARRLERQQA</sequence>
<dbReference type="CDD" id="cd24082">
    <property type="entry name" value="ASKHA_NBD_GspK-like"/>
    <property type="match status" value="1"/>
</dbReference>
<dbReference type="Proteomes" id="UP000198728">
    <property type="component" value="Unassembled WGS sequence"/>
</dbReference>